<sequence length="544" mass="56411">MNIFRVLGTTLYPLFVYVLLFSRRNLVESTGAGASPIPGSGTKTGVDLSLKKTSGTNEFNYNKAGRVVTYTAKANYGFKSVKTGNKVVWEASNSDEYAIKVVLNGKGKKQKEVTIHLPNNTTKVFKRDGKGKPWTDVSHQSNQSNGQPGSGTPASGTSQPEGAASQSGEGTTGGRRMSSDRDGMRGGGHGGSFDRDGMRGGGHGGSFDRDGIRGGGHGMTGGDGRSHGISSSGRDGTTGGSHGMSYDRDGMTGGGHGMSSDRDGMSGGSHGGSFDRDGIRGGGHGMTGGDGRSHGISSSGRDGTTGGSHGMSYDRDGMTGGGHGMSSDRDGMSGGSHGGSYGTDPNGRGGLERGLSSHGPKDPDEEKEIGGYGPSSSHLAPEASESTDPGVTAQTPGGTSQSRDGSTQVTTPPTNLSGSSTPAPNDGQSSNNLSGGSSATSELKLFKDDGSGNAVEMVEADYEKKVVYCYHTYKFKPGVKCTLVKFGEAEVWKKGDEQVDEPKSVTYNPRTDNVAVFDGKKYVYYNKDDSGNWVHDRTMDASRD</sequence>
<evidence type="ECO:0000256" key="1">
    <source>
        <dbReference type="SAM" id="MobiDB-lite"/>
    </source>
</evidence>
<feature type="compositionally biased region" description="Gly residues" evidence="1">
    <location>
        <begin position="213"/>
        <end position="223"/>
    </location>
</feature>
<dbReference type="Pfam" id="PF04385">
    <property type="entry name" value="FAINT"/>
    <property type="match status" value="2"/>
</dbReference>
<feature type="region of interest" description="Disordered" evidence="1">
    <location>
        <begin position="119"/>
        <end position="451"/>
    </location>
</feature>
<protein>
    <submittedName>
        <fullName evidence="2">Uncharacterized protein</fullName>
    </submittedName>
</protein>
<proteinExistence type="predicted"/>
<accession>A0A976SJZ1</accession>
<dbReference type="EMBL" id="CP056072">
    <property type="protein sequence ID" value="UVC50246.1"/>
    <property type="molecule type" value="Genomic_DNA"/>
</dbReference>
<dbReference type="Proteomes" id="UP000244811">
    <property type="component" value="Chromosome 4"/>
</dbReference>
<feature type="compositionally biased region" description="Polar residues" evidence="1">
    <location>
        <begin position="137"/>
        <end position="169"/>
    </location>
</feature>
<evidence type="ECO:0000313" key="2">
    <source>
        <dbReference type="EMBL" id="UVC50246.1"/>
    </source>
</evidence>
<reference evidence="2" key="1">
    <citation type="submission" date="2022-07" db="EMBL/GenBank/DDBJ databases">
        <title>Evaluation of T. orientalis genome assembly methods using nanopore sequencing and analysis of variation between genomes.</title>
        <authorList>
            <person name="Yam J."/>
            <person name="Micallef M.L."/>
            <person name="Liu M."/>
            <person name="Djordjevic S.P."/>
            <person name="Bogema D.R."/>
            <person name="Jenkins C."/>
        </authorList>
    </citation>
    <scope>NUCLEOTIDE SEQUENCE</scope>
    <source>
        <strain evidence="2">Goon Nure</strain>
    </source>
</reference>
<feature type="compositionally biased region" description="Polar residues" evidence="1">
    <location>
        <begin position="374"/>
        <end position="423"/>
    </location>
</feature>
<evidence type="ECO:0000313" key="3">
    <source>
        <dbReference type="Proteomes" id="UP000244811"/>
    </source>
</evidence>
<feature type="compositionally biased region" description="Low complexity" evidence="1">
    <location>
        <begin position="425"/>
        <end position="441"/>
    </location>
</feature>
<dbReference type="AlphaFoldDB" id="A0A976SJZ1"/>
<gene>
    <name evidence="2" type="ORF">MACK_004122</name>
</gene>
<feature type="compositionally biased region" description="Gly residues" evidence="1">
    <location>
        <begin position="280"/>
        <end position="290"/>
    </location>
</feature>
<feature type="compositionally biased region" description="Gly residues" evidence="1">
    <location>
        <begin position="332"/>
        <end position="341"/>
    </location>
</feature>
<organism evidence="2 3">
    <name type="scientific">Theileria orientalis</name>
    <dbReference type="NCBI Taxonomy" id="68886"/>
    <lineage>
        <taxon>Eukaryota</taxon>
        <taxon>Sar</taxon>
        <taxon>Alveolata</taxon>
        <taxon>Apicomplexa</taxon>
        <taxon>Aconoidasida</taxon>
        <taxon>Piroplasmida</taxon>
        <taxon>Theileriidae</taxon>
        <taxon>Theileria</taxon>
    </lineage>
</organism>
<dbReference type="InterPro" id="IPR007480">
    <property type="entry name" value="DUF529"/>
</dbReference>
<name>A0A976SJZ1_THEOR</name>